<feature type="transmembrane region" description="Helical" evidence="7">
    <location>
        <begin position="117"/>
        <end position="139"/>
    </location>
</feature>
<name>A0ABX9WAX8_9ACTN</name>
<comment type="caution">
    <text evidence="9">The sequence shown here is derived from an EMBL/GenBank/DDBJ whole genome shotgun (WGS) entry which is preliminary data.</text>
</comment>
<dbReference type="Proteomes" id="UP000280698">
    <property type="component" value="Unassembled WGS sequence"/>
</dbReference>
<evidence type="ECO:0000256" key="2">
    <source>
        <dbReference type="ARBA" id="ARBA00022475"/>
    </source>
</evidence>
<keyword evidence="3 7" id="KW-0812">Transmembrane</keyword>
<reference evidence="9 10" key="1">
    <citation type="submission" date="2018-11" db="EMBL/GenBank/DDBJ databases">
        <title>Micromonospora sp. PPF5-17, a new actinomycetes isolated from a hot spring soil.</title>
        <authorList>
            <person name="Thawai C."/>
        </authorList>
    </citation>
    <scope>NUCLEOTIDE SEQUENCE [LARGE SCALE GENOMIC DNA]</scope>
    <source>
        <strain evidence="9 10">PPF5-17</strain>
    </source>
</reference>
<organism evidence="9 10">
    <name type="scientific">Micromonospora solifontis</name>
    <dbReference type="NCBI Taxonomy" id="2487138"/>
    <lineage>
        <taxon>Bacteria</taxon>
        <taxon>Bacillati</taxon>
        <taxon>Actinomycetota</taxon>
        <taxon>Actinomycetes</taxon>
        <taxon>Micromonosporales</taxon>
        <taxon>Micromonosporaceae</taxon>
        <taxon>Micromonospora</taxon>
    </lineage>
</organism>
<protein>
    <submittedName>
        <fullName evidence="9">FtsX-like permease family protein</fullName>
    </submittedName>
</protein>
<evidence type="ECO:0000313" key="9">
    <source>
        <dbReference type="EMBL" id="RNL93398.1"/>
    </source>
</evidence>
<feature type="domain" description="ABC3 transporter permease C-terminal" evidence="8">
    <location>
        <begin position="67"/>
        <end position="174"/>
    </location>
</feature>
<evidence type="ECO:0000256" key="4">
    <source>
        <dbReference type="ARBA" id="ARBA00022989"/>
    </source>
</evidence>
<evidence type="ECO:0000256" key="1">
    <source>
        <dbReference type="ARBA" id="ARBA00004651"/>
    </source>
</evidence>
<sequence>RPRTLPGLALVNLVRTPGRTLLGAGALAIGVAALTLVAAAAYAFRGAIVGSLLGDTVSLGVRGADALAAVATVLLGAAAVADVLYLNIRDRAAELATLRATGWTDAALGRLVGYEGFLLGALGALTGAGLGLGGAAWLVGELPPALLAVAATVALAGVAATCLAALAPAALLRRLPTARLLAEE</sequence>
<dbReference type="PANTHER" id="PTHR30572:SF4">
    <property type="entry name" value="ABC TRANSPORTER PERMEASE YTRF"/>
    <property type="match status" value="1"/>
</dbReference>
<feature type="transmembrane region" description="Helical" evidence="7">
    <location>
        <begin position="21"/>
        <end position="44"/>
    </location>
</feature>
<keyword evidence="5 7" id="KW-0472">Membrane</keyword>
<accession>A0ABX9WAX8</accession>
<keyword evidence="10" id="KW-1185">Reference proteome</keyword>
<evidence type="ECO:0000313" key="10">
    <source>
        <dbReference type="Proteomes" id="UP000280698"/>
    </source>
</evidence>
<dbReference type="RefSeq" id="WP_123242824.1">
    <property type="nucleotide sequence ID" value="NZ_JAAHBY010000078.1"/>
</dbReference>
<dbReference type="Pfam" id="PF02687">
    <property type="entry name" value="FtsX"/>
    <property type="match status" value="1"/>
</dbReference>
<dbReference type="InterPro" id="IPR003838">
    <property type="entry name" value="ABC3_permease_C"/>
</dbReference>
<comment type="subcellular location">
    <subcellularLocation>
        <location evidence="1">Cell membrane</location>
        <topology evidence="1">Multi-pass membrane protein</topology>
    </subcellularLocation>
</comment>
<dbReference type="PANTHER" id="PTHR30572">
    <property type="entry name" value="MEMBRANE COMPONENT OF TRANSPORTER-RELATED"/>
    <property type="match status" value="1"/>
</dbReference>
<evidence type="ECO:0000256" key="6">
    <source>
        <dbReference type="ARBA" id="ARBA00038076"/>
    </source>
</evidence>
<evidence type="ECO:0000256" key="3">
    <source>
        <dbReference type="ARBA" id="ARBA00022692"/>
    </source>
</evidence>
<dbReference type="InterPro" id="IPR050250">
    <property type="entry name" value="Macrolide_Exporter_MacB"/>
</dbReference>
<keyword evidence="4 7" id="KW-1133">Transmembrane helix</keyword>
<evidence type="ECO:0000256" key="7">
    <source>
        <dbReference type="SAM" id="Phobius"/>
    </source>
</evidence>
<evidence type="ECO:0000259" key="8">
    <source>
        <dbReference type="Pfam" id="PF02687"/>
    </source>
</evidence>
<feature type="transmembrane region" description="Helical" evidence="7">
    <location>
        <begin position="145"/>
        <end position="172"/>
    </location>
</feature>
<dbReference type="EMBL" id="RJLN01000078">
    <property type="protein sequence ID" value="RNL93398.1"/>
    <property type="molecule type" value="Genomic_DNA"/>
</dbReference>
<gene>
    <name evidence="9" type="ORF">EFE23_21945</name>
</gene>
<proteinExistence type="inferred from homology"/>
<comment type="similarity">
    <text evidence="6">Belongs to the ABC-4 integral membrane protein family.</text>
</comment>
<evidence type="ECO:0000256" key="5">
    <source>
        <dbReference type="ARBA" id="ARBA00023136"/>
    </source>
</evidence>
<feature type="transmembrane region" description="Helical" evidence="7">
    <location>
        <begin position="64"/>
        <end position="86"/>
    </location>
</feature>
<keyword evidence="2" id="KW-1003">Cell membrane</keyword>
<feature type="non-terminal residue" evidence="9">
    <location>
        <position position="1"/>
    </location>
</feature>